<dbReference type="Pfam" id="PF18962">
    <property type="entry name" value="Por_Secre_tail"/>
    <property type="match status" value="1"/>
</dbReference>
<evidence type="ECO:0000259" key="6">
    <source>
        <dbReference type="Pfam" id="PF13205"/>
    </source>
</evidence>
<dbReference type="Pfam" id="PF13205">
    <property type="entry name" value="Big_5"/>
    <property type="match status" value="2"/>
</dbReference>
<dbReference type="PANTHER" id="PTHR33607">
    <property type="entry name" value="ENDONUCLEASE-1"/>
    <property type="match status" value="1"/>
</dbReference>
<dbReference type="Gene3D" id="2.60.40.1220">
    <property type="match status" value="1"/>
</dbReference>
<feature type="signal peptide" evidence="5">
    <location>
        <begin position="1"/>
        <end position="25"/>
    </location>
</feature>
<feature type="domain" description="Secretion system C-terminal sorting" evidence="7">
    <location>
        <begin position="503"/>
        <end position="568"/>
    </location>
</feature>
<dbReference type="RefSeq" id="WP_171596942.1">
    <property type="nucleotide sequence ID" value="NZ_RZNH01000039.1"/>
</dbReference>
<dbReference type="Proteomes" id="UP000732105">
    <property type="component" value="Unassembled WGS sequence"/>
</dbReference>
<proteinExistence type="inferred from homology"/>
<gene>
    <name evidence="8" type="ORF">ELS83_17915</name>
</gene>
<dbReference type="PANTHER" id="PTHR33607:SF2">
    <property type="entry name" value="ENDONUCLEASE-1"/>
    <property type="match status" value="1"/>
</dbReference>
<name>A0ABX1X0J7_9BACT</name>
<accession>A0ABX1X0J7</accession>
<evidence type="ECO:0000313" key="9">
    <source>
        <dbReference type="Proteomes" id="UP000732105"/>
    </source>
</evidence>
<organism evidence="8 9">
    <name type="scientific">Marinifilum caeruleilacunae</name>
    <dbReference type="NCBI Taxonomy" id="2499076"/>
    <lineage>
        <taxon>Bacteria</taxon>
        <taxon>Pseudomonadati</taxon>
        <taxon>Bacteroidota</taxon>
        <taxon>Bacteroidia</taxon>
        <taxon>Marinilabiliales</taxon>
        <taxon>Marinifilaceae</taxon>
    </lineage>
</organism>
<evidence type="ECO:0000256" key="2">
    <source>
        <dbReference type="ARBA" id="ARBA00022722"/>
    </source>
</evidence>
<dbReference type="InterPro" id="IPR032812">
    <property type="entry name" value="SbsA_Ig"/>
</dbReference>
<comment type="similarity">
    <text evidence="1">Belongs to the EndA/NucM nuclease family.</text>
</comment>
<comment type="caution">
    <text evidence="8">The sequence shown here is derived from an EMBL/GenBank/DDBJ whole genome shotgun (WGS) entry which is preliminary data.</text>
</comment>
<keyword evidence="2" id="KW-0540">Nuclease</keyword>
<evidence type="ECO:0000256" key="3">
    <source>
        <dbReference type="ARBA" id="ARBA00022729"/>
    </source>
</evidence>
<dbReference type="InterPro" id="IPR026444">
    <property type="entry name" value="Secre_tail"/>
</dbReference>
<reference evidence="8 9" key="1">
    <citation type="submission" date="2018-12" db="EMBL/GenBank/DDBJ databases">
        <title>Marinifilum JC070 sp. nov., a marine bacterium isolated from Yongle Blue Hole in the South China Sea.</title>
        <authorList>
            <person name="Fu T."/>
        </authorList>
    </citation>
    <scope>NUCLEOTIDE SEQUENCE [LARGE SCALE GENOMIC DNA]</scope>
    <source>
        <strain evidence="8 9">JC070</strain>
    </source>
</reference>
<dbReference type="InterPro" id="IPR007346">
    <property type="entry name" value="Endonuclease-I"/>
</dbReference>
<dbReference type="SUPFAM" id="SSF54060">
    <property type="entry name" value="His-Me finger endonucleases"/>
    <property type="match status" value="1"/>
</dbReference>
<evidence type="ECO:0000256" key="5">
    <source>
        <dbReference type="SAM" id="SignalP"/>
    </source>
</evidence>
<dbReference type="Pfam" id="PF04231">
    <property type="entry name" value="Endonuclease_1"/>
    <property type="match status" value="1"/>
</dbReference>
<evidence type="ECO:0000256" key="1">
    <source>
        <dbReference type="ARBA" id="ARBA00006429"/>
    </source>
</evidence>
<keyword evidence="9" id="KW-1185">Reference proteome</keyword>
<keyword evidence="3 5" id="KW-0732">Signal</keyword>
<dbReference type="EMBL" id="RZNH01000039">
    <property type="protein sequence ID" value="NOU61681.1"/>
    <property type="molecule type" value="Genomic_DNA"/>
</dbReference>
<dbReference type="InterPro" id="IPR044925">
    <property type="entry name" value="His-Me_finger_sf"/>
</dbReference>
<feature type="domain" description="SbsA Ig-like" evidence="6">
    <location>
        <begin position="264"/>
        <end position="374"/>
    </location>
</feature>
<feature type="domain" description="SbsA Ig-like" evidence="6">
    <location>
        <begin position="378"/>
        <end position="484"/>
    </location>
</feature>
<dbReference type="NCBIfam" id="TIGR04183">
    <property type="entry name" value="Por_Secre_tail"/>
    <property type="match status" value="1"/>
</dbReference>
<keyword evidence="4" id="KW-0378">Hydrolase</keyword>
<evidence type="ECO:0000313" key="8">
    <source>
        <dbReference type="EMBL" id="NOU61681.1"/>
    </source>
</evidence>
<evidence type="ECO:0000256" key="4">
    <source>
        <dbReference type="ARBA" id="ARBA00022801"/>
    </source>
</evidence>
<dbReference type="InterPro" id="IPR014755">
    <property type="entry name" value="Cu-Rt/internalin_Ig-like"/>
</dbReference>
<protein>
    <submittedName>
        <fullName evidence="8">T9SS type A sorting domain-containing protein</fullName>
    </submittedName>
</protein>
<feature type="chain" id="PRO_5045932551" evidence="5">
    <location>
        <begin position="26"/>
        <end position="571"/>
    </location>
</feature>
<evidence type="ECO:0000259" key="7">
    <source>
        <dbReference type="Pfam" id="PF18962"/>
    </source>
</evidence>
<sequence>MTKLLRVKSLFILHALLLWSSILFAQVSVDEYYQSATGKTGGELKFALYEIIKEQTVIPYTTKQAGDEYNVWEALKEADQDPANADNVILIYTGRSEAKSSSDWNREHIWAKSYGLGDPYDDPGAATDVHALRPCDGSVNTDRSNKFFDNGGTPHDEATECKYDDDSWEPRDEVKGDIARIIFYMAVRYKGENGEPNLSVTDDMADYRSGKPVHGKLSSLIEWNTQDPVDDAERARNEKIYEIQGNRNPFVDHPEWVNIWTGTDSSSPIFNDLLPENGATSVSLTSNLTISFNEEVKEGMGTVRIYNYDSDVEFESLDVTSNRVTFSGNKVRINPEAMLEEGVKYYVLIDNGAITDAYSNTYDGITDKEFWTFTATYTAPDLVDFSPEDDSNGISISTDLELTFDKDVQAGDGNIDVYNNSGLVESISASSSDVTFNGDMVSVDITDDLEGATEYYILIDDNAFISANGVAYEGISDNTAWTFTSEVITGIDDLYAKGVPSFYPNPATREIKLTNMDKVVSIHITNLTGRNIMEVKSPDTRISIANLPKGMYFVTFISNDGNRVTKKLLKR</sequence>